<evidence type="ECO:0000313" key="2">
    <source>
        <dbReference type="EMBL" id="MDW2800445.1"/>
    </source>
</evidence>
<feature type="transmembrane region" description="Helical" evidence="1">
    <location>
        <begin position="177"/>
        <end position="196"/>
    </location>
</feature>
<sequence>MSRFYDQNKELLRREPPLMESEQNRSVWKIQKKRWIRWLVSAAAVTGFVLFLIHFNHFDRISLISTEGRTFERGRVVEIRSDNLQEDGSRTGQQKVLVEIRSGSMKGKLVEATSNNGYLFGAACEPGMDVIVIQSVSGDISIHTVYSVDREWAVLGFVVLFLAVVCIIGGRKGFYACVSLIFTFICIIWLYIPMIYKGYSPFFAAVLVAAVTTFLTMYLLGGWSGKTLCAAAGTVSGVIIAGVSACMFGAAVHISGYNVSDIESLTVLENIHGIRVGELLFSGLLISALGAVMDVGMSISSTVFEIHANNPELGAKELFHSGMNVGRDAMGTMVNTLILAFVGSGVSTLLLNYAYELPYLQIINSNNMVIEIMQGISGSLGVVLTIPIVSLMASFTAARWGSSS</sequence>
<dbReference type="Proteomes" id="UP001276854">
    <property type="component" value="Unassembled WGS sequence"/>
</dbReference>
<name>A0ABU4GTY3_9CLOT</name>
<dbReference type="EMBL" id="JAWONS010000324">
    <property type="protein sequence ID" value="MDW2800445.1"/>
    <property type="molecule type" value="Genomic_DNA"/>
</dbReference>
<dbReference type="PANTHER" id="PTHR41771:SF1">
    <property type="entry name" value="MEMBRANE PROTEIN"/>
    <property type="match status" value="1"/>
</dbReference>
<dbReference type="Pfam" id="PF07907">
    <property type="entry name" value="YibE_F"/>
    <property type="match status" value="1"/>
</dbReference>
<feature type="transmembrane region" description="Helical" evidence="1">
    <location>
        <begin position="152"/>
        <end position="170"/>
    </location>
</feature>
<dbReference type="InterPro" id="IPR012507">
    <property type="entry name" value="YibE_F"/>
</dbReference>
<feature type="transmembrane region" description="Helical" evidence="1">
    <location>
        <begin position="333"/>
        <end position="355"/>
    </location>
</feature>
<evidence type="ECO:0000313" key="3">
    <source>
        <dbReference type="Proteomes" id="UP001276854"/>
    </source>
</evidence>
<evidence type="ECO:0000256" key="1">
    <source>
        <dbReference type="SAM" id="Phobius"/>
    </source>
</evidence>
<feature type="transmembrane region" description="Helical" evidence="1">
    <location>
        <begin position="202"/>
        <end position="221"/>
    </location>
</feature>
<proteinExistence type="predicted"/>
<keyword evidence="1" id="KW-1133">Transmembrane helix</keyword>
<feature type="transmembrane region" description="Helical" evidence="1">
    <location>
        <begin position="35"/>
        <end position="55"/>
    </location>
</feature>
<dbReference type="PANTHER" id="PTHR41771">
    <property type="entry name" value="MEMBRANE PROTEIN-RELATED"/>
    <property type="match status" value="1"/>
</dbReference>
<gene>
    <name evidence="2" type="ORF">RZO55_23025</name>
</gene>
<keyword evidence="3" id="KW-1185">Reference proteome</keyword>
<organism evidence="2 3">
    <name type="scientific">Clostridium boliviensis</name>
    <dbReference type="NCBI Taxonomy" id="318465"/>
    <lineage>
        <taxon>Bacteria</taxon>
        <taxon>Bacillati</taxon>
        <taxon>Bacillota</taxon>
        <taxon>Clostridia</taxon>
        <taxon>Eubacteriales</taxon>
        <taxon>Clostridiaceae</taxon>
        <taxon>Clostridium</taxon>
    </lineage>
</organism>
<feature type="transmembrane region" description="Helical" evidence="1">
    <location>
        <begin position="375"/>
        <end position="398"/>
    </location>
</feature>
<comment type="caution">
    <text evidence="2">The sequence shown here is derived from an EMBL/GenBank/DDBJ whole genome shotgun (WGS) entry which is preliminary data.</text>
</comment>
<keyword evidence="1" id="KW-0812">Transmembrane</keyword>
<feature type="transmembrane region" description="Helical" evidence="1">
    <location>
        <begin position="228"/>
        <end position="254"/>
    </location>
</feature>
<accession>A0ABU4GTY3</accession>
<keyword evidence="1" id="KW-0472">Membrane</keyword>
<dbReference type="RefSeq" id="WP_318066604.1">
    <property type="nucleotide sequence ID" value="NZ_JAWONS010000324.1"/>
</dbReference>
<protein>
    <submittedName>
        <fullName evidence="2">YibE/F family protein</fullName>
    </submittedName>
</protein>
<reference evidence="2 3" key="1">
    <citation type="submission" date="2023-10" db="EMBL/GenBank/DDBJ databases">
        <title>A novel Glycoside Hydrolase 43-Like Enzyme from Clostrdium boliviensis is an Endo-xylanase, and a Candidate for Xylooligosaccharides Production from Different Xylan Substrates.</title>
        <authorList>
            <person name="Alvarez M.T."/>
            <person name="Rocabado-Villegas L.R."/>
            <person name="Salas-Veizaga D.M."/>
            <person name="Linares-Pasten J.A."/>
            <person name="Gudmundsdottir E.E."/>
            <person name="Hreggvidsson G.O."/>
            <person name="Adlercreutz P."/>
            <person name="Nordberg Karlsson E."/>
        </authorList>
    </citation>
    <scope>NUCLEOTIDE SEQUENCE [LARGE SCALE GENOMIC DNA]</scope>
    <source>
        <strain evidence="2 3">E-1</strain>
    </source>
</reference>